<evidence type="ECO:0000256" key="1">
    <source>
        <dbReference type="ARBA" id="ARBA00022450"/>
    </source>
</evidence>
<dbReference type="Pfam" id="PF00501">
    <property type="entry name" value="AMP-binding"/>
    <property type="match status" value="1"/>
</dbReference>
<dbReference type="NCBIfam" id="TIGR01733">
    <property type="entry name" value="AA-adenyl-dom"/>
    <property type="match status" value="1"/>
</dbReference>
<dbReference type="InterPro" id="IPR001242">
    <property type="entry name" value="Condensation_dom"/>
</dbReference>
<gene>
    <name evidence="5" type="ORF">TARUN_4057</name>
</gene>
<accession>A0A395NQ48</accession>
<dbReference type="InterPro" id="IPR023213">
    <property type="entry name" value="CAT-like_dom_sf"/>
</dbReference>
<evidence type="ECO:0000259" key="4">
    <source>
        <dbReference type="PROSITE" id="PS50075"/>
    </source>
</evidence>
<name>A0A395NQ48_TRIAR</name>
<dbReference type="GO" id="GO:0016874">
    <property type="term" value="F:ligase activity"/>
    <property type="evidence" value="ECO:0007669"/>
    <property type="project" value="UniProtKB-KW"/>
</dbReference>
<feature type="domain" description="Carrier" evidence="4">
    <location>
        <begin position="484"/>
        <end position="560"/>
    </location>
</feature>
<dbReference type="GO" id="GO:0005737">
    <property type="term" value="C:cytoplasm"/>
    <property type="evidence" value="ECO:0007669"/>
    <property type="project" value="TreeGrafter"/>
</dbReference>
<keyword evidence="1" id="KW-0596">Phosphopantetheine</keyword>
<dbReference type="Gene3D" id="3.30.300.30">
    <property type="match status" value="1"/>
</dbReference>
<dbReference type="Gene3D" id="3.30.559.10">
    <property type="entry name" value="Chloramphenicol acetyltransferase-like domain"/>
    <property type="match status" value="1"/>
</dbReference>
<dbReference type="Gene3D" id="3.30.559.30">
    <property type="entry name" value="Nonribosomal peptide synthetase, condensation domain"/>
    <property type="match status" value="1"/>
</dbReference>
<dbReference type="PANTHER" id="PTHR45527">
    <property type="entry name" value="NONRIBOSOMAL PEPTIDE SYNTHETASE"/>
    <property type="match status" value="1"/>
</dbReference>
<dbReference type="CDD" id="cd05918">
    <property type="entry name" value="A_NRPS_SidN3_like"/>
    <property type="match status" value="1"/>
</dbReference>
<sequence length="1013" mass="111569">MLLICFTQSAIAIVAMLAVLKAGGAFTALDVSHPTQRLLEIIEDTNAPVLLLSAEQALRFKDIAGVPIVELSNEILSSLNTTAEPHVLPVHASPSDLMYTIFTSGSTGRPKGVMVEHRAWLTSALAYGSDQELSPSSRVLQFASYAFDMSLMEIFTTFIFGGCVCVPEEDDRYGRIQDFVNKAGVNTLMLTPSYAKLLDPTTMPTVKMLVTGGEAVSSDLIELWNPHVKVYIAYGPTEASIQAAGAKLDIGTTKVPSGLIGRPTGCNLWVVEEDNHNELVPIGKTGELVIEGNTLARGYLGDQTKTLASFVDISIGPDTRRVFKTGDLVRQTKDGDIIFVGRKDTQVKVQGQRFELTEIEARLAKALPIGSKFCVGKAENPHFHNGGAIMAFLSDLVQVSSDETPAICWNQIETTLEKSAQINMNLETVLPKPMVPSIYIPVSFIPLTTSHKTNRTALLNMIRPLSSTEVQKLRKPSTPRDESRSLSANESTLRELWALVLNMKPESIKPDDHFIQLGGDSVTSIKLISIARNRGITLTSAAVLSNPILSEQARLTFSSGVEKNEENIQPFELLEGRTHELRATAAAICRLPIEEVEDVLPMTISQMRWYGKTLVKPDAWIDQYHFQLPSDVDLARLNSALNSVVEVTDLLRARVLATSDKKLFQAIIKFHPIEVIDTEDTLEAYLSRDLETPMGLGAPLSRYALLHHANSTKVFVWTIHHAIYDGYSLSMLLQTIQDFYNGLKPSPFTPFNRYLKGPGEKDLVEGEAFWKRYLQKSSWTKFPVLPPPEEKAASHMDRLVRTLRIVSKQEKSGNLGRAQSATIANVVRVVYAATLSHCSADHPSSVLFLESLGGRNSSLAGIECVAGPTLLTIPTRVELPRAESCGNIVLQAQASLVERMRFESFPLPRLLPLAPAMELRNVLMIENEAFLINGDGRGLFGRGKEELKLEETEGLPMIFRCTITDGQLDVDIRYDNSLVCVGEVEAFLSTFEKFFGELWQGDGTRSLDVVLSS</sequence>
<comment type="caution">
    <text evidence="5">The sequence shown here is derived from an EMBL/GenBank/DDBJ whole genome shotgun (WGS) entry which is preliminary data.</text>
</comment>
<dbReference type="InterPro" id="IPR009081">
    <property type="entry name" value="PP-bd_ACP"/>
</dbReference>
<keyword evidence="2" id="KW-0597">Phosphoprotein</keyword>
<dbReference type="OrthoDB" id="416786at2759"/>
<dbReference type="Proteomes" id="UP000266272">
    <property type="component" value="Unassembled WGS sequence"/>
</dbReference>
<dbReference type="Pfam" id="PF00550">
    <property type="entry name" value="PP-binding"/>
    <property type="match status" value="1"/>
</dbReference>
<keyword evidence="6" id="KW-1185">Reference proteome</keyword>
<dbReference type="InterPro" id="IPR000873">
    <property type="entry name" value="AMP-dep_synth/lig_dom"/>
</dbReference>
<dbReference type="Pfam" id="PF00668">
    <property type="entry name" value="Condensation"/>
    <property type="match status" value="1"/>
</dbReference>
<protein>
    <submittedName>
        <fullName evidence="5">Nonribosomal peptide synthetase 4</fullName>
    </submittedName>
</protein>
<dbReference type="PROSITE" id="PS50075">
    <property type="entry name" value="CARRIER"/>
    <property type="match status" value="1"/>
</dbReference>
<dbReference type="PANTHER" id="PTHR45527:SF16">
    <property type="entry name" value="NONRIBOSOMAL PEPTIDE SYNTHASE ATNA-RELATED"/>
    <property type="match status" value="1"/>
</dbReference>
<reference evidence="5 6" key="1">
    <citation type="journal article" date="2018" name="PLoS Pathog.">
        <title>Evolution of structural diversity of trichothecenes, a family of toxins produced by plant pathogenic and entomopathogenic fungi.</title>
        <authorList>
            <person name="Proctor R.H."/>
            <person name="McCormick S.P."/>
            <person name="Kim H.S."/>
            <person name="Cardoza R.E."/>
            <person name="Stanley A.M."/>
            <person name="Lindo L."/>
            <person name="Kelly A."/>
            <person name="Brown D.W."/>
            <person name="Lee T."/>
            <person name="Vaughan M.M."/>
            <person name="Alexander N.J."/>
            <person name="Busman M."/>
            <person name="Gutierrez S."/>
        </authorList>
    </citation>
    <scope>NUCLEOTIDE SEQUENCE [LARGE SCALE GENOMIC DNA]</scope>
    <source>
        <strain evidence="5 6">IBT 40837</strain>
    </source>
</reference>
<dbReference type="SUPFAM" id="SSF56801">
    <property type="entry name" value="Acetyl-CoA synthetase-like"/>
    <property type="match status" value="1"/>
</dbReference>
<dbReference type="InterPro" id="IPR042099">
    <property type="entry name" value="ANL_N_sf"/>
</dbReference>
<dbReference type="SUPFAM" id="SSF47336">
    <property type="entry name" value="ACP-like"/>
    <property type="match status" value="1"/>
</dbReference>
<dbReference type="PROSITE" id="PS00012">
    <property type="entry name" value="PHOSPHOPANTETHEINE"/>
    <property type="match status" value="1"/>
</dbReference>
<dbReference type="GO" id="GO:0044550">
    <property type="term" value="P:secondary metabolite biosynthetic process"/>
    <property type="evidence" value="ECO:0007669"/>
    <property type="project" value="TreeGrafter"/>
</dbReference>
<evidence type="ECO:0000313" key="6">
    <source>
        <dbReference type="Proteomes" id="UP000266272"/>
    </source>
</evidence>
<keyword evidence="3" id="KW-0436">Ligase</keyword>
<dbReference type="EMBL" id="PXOA01000230">
    <property type="protein sequence ID" value="RFU78176.1"/>
    <property type="molecule type" value="Genomic_DNA"/>
</dbReference>
<dbReference type="InterPro" id="IPR010071">
    <property type="entry name" value="AA_adenyl_dom"/>
</dbReference>
<dbReference type="InterPro" id="IPR045851">
    <property type="entry name" value="AMP-bd_C_sf"/>
</dbReference>
<dbReference type="Gene3D" id="1.10.1200.10">
    <property type="entry name" value="ACP-like"/>
    <property type="match status" value="1"/>
</dbReference>
<dbReference type="Gene3D" id="3.40.50.12780">
    <property type="entry name" value="N-terminal domain of ligase-like"/>
    <property type="match status" value="1"/>
</dbReference>
<proteinExistence type="predicted"/>
<dbReference type="AlphaFoldDB" id="A0A395NQ48"/>
<dbReference type="GO" id="GO:0043041">
    <property type="term" value="P:amino acid activation for nonribosomal peptide biosynthetic process"/>
    <property type="evidence" value="ECO:0007669"/>
    <property type="project" value="TreeGrafter"/>
</dbReference>
<dbReference type="SUPFAM" id="SSF52777">
    <property type="entry name" value="CoA-dependent acyltransferases"/>
    <property type="match status" value="2"/>
</dbReference>
<organism evidence="5 6">
    <name type="scientific">Trichoderma arundinaceum</name>
    <dbReference type="NCBI Taxonomy" id="490622"/>
    <lineage>
        <taxon>Eukaryota</taxon>
        <taxon>Fungi</taxon>
        <taxon>Dikarya</taxon>
        <taxon>Ascomycota</taxon>
        <taxon>Pezizomycotina</taxon>
        <taxon>Sordariomycetes</taxon>
        <taxon>Hypocreomycetidae</taxon>
        <taxon>Hypocreales</taxon>
        <taxon>Hypocreaceae</taxon>
        <taxon>Trichoderma</taxon>
    </lineage>
</organism>
<dbReference type="InterPro" id="IPR006162">
    <property type="entry name" value="Ppantetheine_attach_site"/>
</dbReference>
<dbReference type="STRING" id="490622.A0A395NQ48"/>
<evidence type="ECO:0000313" key="5">
    <source>
        <dbReference type="EMBL" id="RFU78176.1"/>
    </source>
</evidence>
<dbReference type="GO" id="GO:0031177">
    <property type="term" value="F:phosphopantetheine binding"/>
    <property type="evidence" value="ECO:0007669"/>
    <property type="project" value="TreeGrafter"/>
</dbReference>
<dbReference type="InterPro" id="IPR036736">
    <property type="entry name" value="ACP-like_sf"/>
</dbReference>
<evidence type="ECO:0000256" key="2">
    <source>
        <dbReference type="ARBA" id="ARBA00022553"/>
    </source>
</evidence>
<evidence type="ECO:0000256" key="3">
    <source>
        <dbReference type="ARBA" id="ARBA00022598"/>
    </source>
</evidence>